<dbReference type="AlphaFoldDB" id="A0A1I6L442"/>
<feature type="domain" description="Halobacterial output" evidence="1">
    <location>
        <begin position="5"/>
        <end position="67"/>
    </location>
</feature>
<dbReference type="InterPro" id="IPR040624">
    <property type="entry name" value="HalOD1"/>
</dbReference>
<keyword evidence="3" id="KW-1185">Reference proteome</keyword>
<sequence length="78" mass="8544">MNVVSEVIEAVADSKGVDPMELPPLNESIDPDALETLWDRDAANGVVIFEYADTRIRVFSEGAIMISDSVGEVFTDNR</sequence>
<organism evidence="2 3">
    <name type="scientific">Halomicrobium zhouii</name>
    <dbReference type="NCBI Taxonomy" id="767519"/>
    <lineage>
        <taxon>Archaea</taxon>
        <taxon>Methanobacteriati</taxon>
        <taxon>Methanobacteriota</taxon>
        <taxon>Stenosarchaea group</taxon>
        <taxon>Halobacteria</taxon>
        <taxon>Halobacteriales</taxon>
        <taxon>Haloarculaceae</taxon>
        <taxon>Halomicrobium</taxon>
    </lineage>
</organism>
<dbReference type="Pfam" id="PF18545">
    <property type="entry name" value="HalOD1"/>
    <property type="match status" value="1"/>
</dbReference>
<evidence type="ECO:0000259" key="1">
    <source>
        <dbReference type="Pfam" id="PF18545"/>
    </source>
</evidence>
<reference evidence="2 3" key="1">
    <citation type="submission" date="2016-10" db="EMBL/GenBank/DDBJ databases">
        <authorList>
            <person name="de Groot N.N."/>
        </authorList>
    </citation>
    <scope>NUCLEOTIDE SEQUENCE [LARGE SCALE GENOMIC DNA]</scope>
    <source>
        <strain evidence="2 3">CGMCC 1.10457</strain>
    </source>
</reference>
<proteinExistence type="predicted"/>
<dbReference type="Proteomes" id="UP000199062">
    <property type="component" value="Unassembled WGS sequence"/>
</dbReference>
<evidence type="ECO:0000313" key="2">
    <source>
        <dbReference type="EMBL" id="SFR98255.1"/>
    </source>
</evidence>
<accession>A0A1I6L442</accession>
<gene>
    <name evidence="2" type="ORF">SAMN05216559_2001</name>
</gene>
<protein>
    <recommendedName>
        <fullName evidence="1">Halobacterial output domain-containing protein</fullName>
    </recommendedName>
</protein>
<dbReference type="STRING" id="767519.SAMN05216559_2001"/>
<dbReference type="OrthoDB" id="205616at2157"/>
<evidence type="ECO:0000313" key="3">
    <source>
        <dbReference type="Proteomes" id="UP000199062"/>
    </source>
</evidence>
<dbReference type="RefSeq" id="WP_089816342.1">
    <property type="nucleotide sequence ID" value="NZ_FOZK01000002.1"/>
</dbReference>
<dbReference type="EMBL" id="FOZK01000002">
    <property type="protein sequence ID" value="SFR98255.1"/>
    <property type="molecule type" value="Genomic_DNA"/>
</dbReference>
<name>A0A1I6L442_9EURY</name>